<reference evidence="2" key="1">
    <citation type="submission" date="2019-12" db="EMBL/GenBank/DDBJ databases">
        <title>Clostridiaceae gen. nov. sp. nov., isolated from sediment in Xinjiang, China.</title>
        <authorList>
            <person name="Zhang R."/>
        </authorList>
    </citation>
    <scope>NUCLEOTIDE SEQUENCE</scope>
    <source>
        <strain evidence="2">D2Q-11</strain>
    </source>
</reference>
<comment type="caution">
    <text evidence="2">The sequence shown here is derived from an EMBL/GenBank/DDBJ whole genome shotgun (WGS) entry which is preliminary data.</text>
</comment>
<accession>A0A942UYJ7</accession>
<protein>
    <recommendedName>
        <fullName evidence="4">B box-type domain-containing protein</fullName>
    </recommendedName>
</protein>
<sequence length="235" mass="27174">MKCYYHEDREGKLKCDICQKQICEECSNNEKDNIICDECLAKEVFDGDTIVMETKYSNHNSNREQENILNNNYYPVKRIPNSFLGFIFSLVPGAGHMYLGLMKRGVQLMIAFFMLLAIPSILNFAGFIGLFATVVWFYSVFDAYHIKKRLMRGDIVEDELVVEMDWLNMNYYYLGLGLLIFGGLALLNQGLYSFQYIFNIATINIGFKVFRFLREITLPILLIVAGIVLIKRSKN</sequence>
<gene>
    <name evidence="2" type="ORF">GOQ27_05835</name>
</gene>
<organism evidence="2 3">
    <name type="scientific">Anaeromonas frigoriresistens</name>
    <dbReference type="NCBI Taxonomy" id="2683708"/>
    <lineage>
        <taxon>Bacteria</taxon>
        <taxon>Bacillati</taxon>
        <taxon>Bacillota</taxon>
        <taxon>Tissierellia</taxon>
        <taxon>Tissierellales</taxon>
        <taxon>Thermohalobacteraceae</taxon>
        <taxon>Anaeromonas</taxon>
    </lineage>
</organism>
<keyword evidence="1" id="KW-0812">Transmembrane</keyword>
<evidence type="ECO:0008006" key="4">
    <source>
        <dbReference type="Google" id="ProtNLM"/>
    </source>
</evidence>
<feature type="transmembrane region" description="Helical" evidence="1">
    <location>
        <begin position="171"/>
        <end position="192"/>
    </location>
</feature>
<feature type="transmembrane region" description="Helical" evidence="1">
    <location>
        <begin position="108"/>
        <end position="141"/>
    </location>
</feature>
<keyword evidence="1" id="KW-1133">Transmembrane helix</keyword>
<keyword evidence="3" id="KW-1185">Reference proteome</keyword>
<evidence type="ECO:0000313" key="2">
    <source>
        <dbReference type="EMBL" id="MBS4537972.1"/>
    </source>
</evidence>
<dbReference type="AlphaFoldDB" id="A0A942UYJ7"/>
<name>A0A942UYJ7_9FIRM</name>
<keyword evidence="1" id="KW-0472">Membrane</keyword>
<evidence type="ECO:0000256" key="1">
    <source>
        <dbReference type="SAM" id="Phobius"/>
    </source>
</evidence>
<proteinExistence type="predicted"/>
<dbReference type="Proteomes" id="UP000724672">
    <property type="component" value="Unassembled WGS sequence"/>
</dbReference>
<dbReference type="RefSeq" id="WP_203365902.1">
    <property type="nucleotide sequence ID" value="NZ_WSFT01000025.1"/>
</dbReference>
<dbReference type="EMBL" id="WSFT01000025">
    <property type="protein sequence ID" value="MBS4537972.1"/>
    <property type="molecule type" value="Genomic_DNA"/>
</dbReference>
<feature type="transmembrane region" description="Helical" evidence="1">
    <location>
        <begin position="212"/>
        <end position="230"/>
    </location>
</feature>
<evidence type="ECO:0000313" key="3">
    <source>
        <dbReference type="Proteomes" id="UP000724672"/>
    </source>
</evidence>
<feature type="transmembrane region" description="Helical" evidence="1">
    <location>
        <begin position="83"/>
        <end position="102"/>
    </location>
</feature>